<dbReference type="Proteomes" id="UP000235965">
    <property type="component" value="Unassembled WGS sequence"/>
</dbReference>
<evidence type="ECO:0000313" key="1">
    <source>
        <dbReference type="EMBL" id="PNF14808.1"/>
    </source>
</evidence>
<evidence type="ECO:0000313" key="2">
    <source>
        <dbReference type="Proteomes" id="UP000235965"/>
    </source>
</evidence>
<comment type="caution">
    <text evidence="1">The sequence shown here is derived from an EMBL/GenBank/DDBJ whole genome shotgun (WGS) entry which is preliminary data.</text>
</comment>
<reference evidence="1 2" key="1">
    <citation type="submission" date="2017-12" db="EMBL/GenBank/DDBJ databases">
        <title>Hemimetabolous genomes reveal molecular basis of termite eusociality.</title>
        <authorList>
            <person name="Harrison M.C."/>
            <person name="Jongepier E."/>
            <person name="Robertson H.M."/>
            <person name="Arning N."/>
            <person name="Bitard-Feildel T."/>
            <person name="Chao H."/>
            <person name="Childers C.P."/>
            <person name="Dinh H."/>
            <person name="Doddapaneni H."/>
            <person name="Dugan S."/>
            <person name="Gowin J."/>
            <person name="Greiner C."/>
            <person name="Han Y."/>
            <person name="Hu H."/>
            <person name="Hughes D.S.T."/>
            <person name="Huylmans A.-K."/>
            <person name="Kemena C."/>
            <person name="Kremer L.P.M."/>
            <person name="Lee S.L."/>
            <person name="Lopez-Ezquerra A."/>
            <person name="Mallet L."/>
            <person name="Monroy-Kuhn J.M."/>
            <person name="Moser A."/>
            <person name="Murali S.C."/>
            <person name="Muzny D.M."/>
            <person name="Otani S."/>
            <person name="Piulachs M.-D."/>
            <person name="Poelchau M."/>
            <person name="Qu J."/>
            <person name="Schaub F."/>
            <person name="Wada-Katsumata A."/>
            <person name="Worley K.C."/>
            <person name="Xie Q."/>
            <person name="Ylla G."/>
            <person name="Poulsen M."/>
            <person name="Gibbs R.A."/>
            <person name="Schal C."/>
            <person name="Richards S."/>
            <person name="Belles X."/>
            <person name="Korb J."/>
            <person name="Bornberg-Bauer E."/>
        </authorList>
    </citation>
    <scope>NUCLEOTIDE SEQUENCE [LARGE SCALE GENOMIC DNA]</scope>
    <source>
        <tissue evidence="1">Whole body</tissue>
    </source>
</reference>
<dbReference type="InParanoid" id="A0A2J7PEQ2"/>
<dbReference type="AlphaFoldDB" id="A0A2J7PEQ2"/>
<proteinExistence type="predicted"/>
<accession>A0A2J7PEQ2</accession>
<gene>
    <name evidence="1" type="ORF">B7P43_G07012</name>
</gene>
<name>A0A2J7PEQ2_9NEOP</name>
<sequence length="52" mass="6058">MYEETGEWPKDFTEVTMIVLKKKAKATRCSDHRTISLIAHTAKIIAKILKRR</sequence>
<dbReference type="EMBL" id="NEVH01026090">
    <property type="protein sequence ID" value="PNF14808.1"/>
    <property type="molecule type" value="Genomic_DNA"/>
</dbReference>
<organism evidence="1 2">
    <name type="scientific">Cryptotermes secundus</name>
    <dbReference type="NCBI Taxonomy" id="105785"/>
    <lineage>
        <taxon>Eukaryota</taxon>
        <taxon>Metazoa</taxon>
        <taxon>Ecdysozoa</taxon>
        <taxon>Arthropoda</taxon>
        <taxon>Hexapoda</taxon>
        <taxon>Insecta</taxon>
        <taxon>Pterygota</taxon>
        <taxon>Neoptera</taxon>
        <taxon>Polyneoptera</taxon>
        <taxon>Dictyoptera</taxon>
        <taxon>Blattodea</taxon>
        <taxon>Blattoidea</taxon>
        <taxon>Termitoidae</taxon>
        <taxon>Kalotermitidae</taxon>
        <taxon>Cryptotermitinae</taxon>
        <taxon>Cryptotermes</taxon>
    </lineage>
</organism>
<keyword evidence="2" id="KW-1185">Reference proteome</keyword>
<protein>
    <submittedName>
        <fullName evidence="1">Uncharacterized protein</fullName>
    </submittedName>
</protein>